<evidence type="ECO:0000313" key="11">
    <source>
        <dbReference type="EnsemblMetazoa" id="G4388.2:cds"/>
    </source>
</evidence>
<keyword evidence="6 10" id="KW-1133">Transmembrane helix</keyword>
<name>A0A8W8MXK1_MAGGI</name>
<dbReference type="Proteomes" id="UP000005408">
    <property type="component" value="Unassembled WGS sequence"/>
</dbReference>
<evidence type="ECO:0000256" key="2">
    <source>
        <dbReference type="ARBA" id="ARBA00008124"/>
    </source>
</evidence>
<evidence type="ECO:0000256" key="3">
    <source>
        <dbReference type="ARBA" id="ARBA00022679"/>
    </source>
</evidence>
<dbReference type="InterPro" id="IPR009729">
    <property type="entry name" value="Gal-3-0_sulfotransfrase"/>
</dbReference>
<evidence type="ECO:0000256" key="5">
    <source>
        <dbReference type="ARBA" id="ARBA00022968"/>
    </source>
</evidence>
<dbReference type="AlphaFoldDB" id="A0A8W8MXK1"/>
<evidence type="ECO:0000256" key="9">
    <source>
        <dbReference type="ARBA" id="ARBA00023180"/>
    </source>
</evidence>
<protein>
    <recommendedName>
        <fullName evidence="13">Galactose-3-O-sulfotransferase 3</fullName>
    </recommendedName>
</protein>
<dbReference type="GO" id="GO:0000139">
    <property type="term" value="C:Golgi membrane"/>
    <property type="evidence" value="ECO:0007669"/>
    <property type="project" value="UniProtKB-SubCell"/>
</dbReference>
<evidence type="ECO:0008006" key="13">
    <source>
        <dbReference type="Google" id="ProtNLM"/>
    </source>
</evidence>
<keyword evidence="5" id="KW-0735">Signal-anchor</keyword>
<proteinExistence type="inferred from homology"/>
<keyword evidence="8 10" id="KW-0472">Membrane</keyword>
<keyword evidence="7" id="KW-0333">Golgi apparatus</keyword>
<comment type="subcellular location">
    <subcellularLocation>
        <location evidence="1">Golgi apparatus membrane</location>
        <topology evidence="1">Single-pass type II membrane protein</topology>
    </subcellularLocation>
</comment>
<reference evidence="11" key="1">
    <citation type="submission" date="2022-08" db="UniProtKB">
        <authorList>
            <consortium name="EnsemblMetazoa"/>
        </authorList>
    </citation>
    <scope>IDENTIFICATION</scope>
    <source>
        <strain evidence="11">05x7-T-G4-1.051#20</strain>
    </source>
</reference>
<dbReference type="Gene3D" id="3.40.50.300">
    <property type="entry name" value="P-loop containing nucleotide triphosphate hydrolases"/>
    <property type="match status" value="1"/>
</dbReference>
<evidence type="ECO:0000256" key="4">
    <source>
        <dbReference type="ARBA" id="ARBA00022692"/>
    </source>
</evidence>
<keyword evidence="4 10" id="KW-0812">Transmembrane</keyword>
<dbReference type="GO" id="GO:0009247">
    <property type="term" value="P:glycolipid biosynthetic process"/>
    <property type="evidence" value="ECO:0007669"/>
    <property type="project" value="InterPro"/>
</dbReference>
<dbReference type="Pfam" id="PF06990">
    <property type="entry name" value="Gal-3-0_sulfotr"/>
    <property type="match status" value="1"/>
</dbReference>
<evidence type="ECO:0000256" key="10">
    <source>
        <dbReference type="SAM" id="Phobius"/>
    </source>
</evidence>
<sequence>MAFYYRLFISGPRFRRCWIFLIIVTAVVLLLFIVVPWTNKCQNTQTIIRDWSIFSIDNSTEYQQAHSVLSDSSFRRQFRGEEIRHLAFLKVHKAASSTVTSIIQRFGWERNLNFLLPARSPNLISQNESINVNNIISDKDATFDLLCNHVIYDKEQFTKYLPKDTVFIGIVREPFDQFVSSVYYYKYRWSVPYLARLPSINPVKYLLESPNQYEPKKRHDSYTRNRMSVDFGLPEELLHTTDKRKILLYLQELNSEFKLVLIKEYFDESIILLRRMLNWNLRDVLYVSKNSLKYVPKINVRDRHRHKQHSFLDYCLYNFFLRVFWRKVRQQGEDFHMEVAYFRQLRSAVEDFCNEEKRNPAFKRRVFEAEANEFHPDIAINKDLCELMTLNEVDFTNKLKWRQFPNLRP</sequence>
<dbReference type="OrthoDB" id="514299at2759"/>
<organism evidence="11 12">
    <name type="scientific">Magallana gigas</name>
    <name type="common">Pacific oyster</name>
    <name type="synonym">Crassostrea gigas</name>
    <dbReference type="NCBI Taxonomy" id="29159"/>
    <lineage>
        <taxon>Eukaryota</taxon>
        <taxon>Metazoa</taxon>
        <taxon>Spiralia</taxon>
        <taxon>Lophotrochozoa</taxon>
        <taxon>Mollusca</taxon>
        <taxon>Bivalvia</taxon>
        <taxon>Autobranchia</taxon>
        <taxon>Pteriomorphia</taxon>
        <taxon>Ostreida</taxon>
        <taxon>Ostreoidea</taxon>
        <taxon>Ostreidae</taxon>
        <taxon>Magallana</taxon>
    </lineage>
</organism>
<accession>A0A8W8MXK1</accession>
<feature type="transmembrane region" description="Helical" evidence="10">
    <location>
        <begin position="18"/>
        <end position="37"/>
    </location>
</feature>
<comment type="similarity">
    <text evidence="2">Belongs to the galactose-3-O-sulfotransferase family.</text>
</comment>
<dbReference type="EnsemblMetazoa" id="G4388.2">
    <property type="protein sequence ID" value="G4388.2:cds"/>
    <property type="gene ID" value="G4388"/>
</dbReference>
<dbReference type="GO" id="GO:0001733">
    <property type="term" value="F:galactosylceramide sulfotransferase activity"/>
    <property type="evidence" value="ECO:0007669"/>
    <property type="project" value="InterPro"/>
</dbReference>
<keyword evidence="12" id="KW-1185">Reference proteome</keyword>
<evidence type="ECO:0000256" key="7">
    <source>
        <dbReference type="ARBA" id="ARBA00023034"/>
    </source>
</evidence>
<keyword evidence="3" id="KW-0808">Transferase</keyword>
<keyword evidence="9" id="KW-0325">Glycoprotein</keyword>
<dbReference type="InterPro" id="IPR027417">
    <property type="entry name" value="P-loop_NTPase"/>
</dbReference>
<dbReference type="OMA" id="NWTMKDI"/>
<evidence type="ECO:0000313" key="12">
    <source>
        <dbReference type="Proteomes" id="UP000005408"/>
    </source>
</evidence>
<evidence type="ECO:0000256" key="8">
    <source>
        <dbReference type="ARBA" id="ARBA00023136"/>
    </source>
</evidence>
<dbReference type="PANTHER" id="PTHR14647">
    <property type="entry name" value="GALACTOSE-3-O-SULFOTRANSFERASE"/>
    <property type="match status" value="1"/>
</dbReference>
<evidence type="ECO:0000256" key="1">
    <source>
        <dbReference type="ARBA" id="ARBA00004323"/>
    </source>
</evidence>
<evidence type="ECO:0000256" key="6">
    <source>
        <dbReference type="ARBA" id="ARBA00022989"/>
    </source>
</evidence>
<dbReference type="PANTHER" id="PTHR14647:SF87">
    <property type="entry name" value="PUTATIVE-RELATED"/>
    <property type="match status" value="1"/>
</dbReference>